<gene>
    <name evidence="3" type="ORF">LSAA_7950</name>
</gene>
<dbReference type="Pfam" id="PF11357">
    <property type="entry name" value="Spy1"/>
    <property type="match status" value="1"/>
</dbReference>
<dbReference type="GO" id="GO:0019901">
    <property type="term" value="F:protein kinase binding"/>
    <property type="evidence" value="ECO:0007669"/>
    <property type="project" value="InterPro"/>
</dbReference>
<evidence type="ECO:0000256" key="2">
    <source>
        <dbReference type="ARBA" id="ARBA00023306"/>
    </source>
</evidence>
<comment type="similarity">
    <text evidence="1">Belongs to the Speedy/Ringo family.</text>
</comment>
<dbReference type="InterPro" id="IPR052316">
    <property type="entry name" value="Speedy-Ringo_regulator"/>
</dbReference>
<dbReference type="OrthoDB" id="9442170at2759"/>
<protein>
    <submittedName>
        <fullName evidence="3">(salmon louse) hypothetical protein</fullName>
    </submittedName>
</protein>
<dbReference type="Proteomes" id="UP000675881">
    <property type="component" value="Chromosome 3"/>
</dbReference>
<sequence>MESKGLFFFALLYLAIEIEEELLECKWELLPYALGDNWDLKRKSFKKRKNSLFQKMDFRGIVSKSTCDQVIQLKPHHPIWKRIRKEDHGGARRAVPETREYFPSGPNKDPLPCIVCGKVAERTIKKPQKVITKTLPGFDVSTDKSPVNKRTIENENFIDADQIKRLRLRGISRTSFIDILVE</sequence>
<keyword evidence="2" id="KW-0131">Cell cycle</keyword>
<evidence type="ECO:0000313" key="4">
    <source>
        <dbReference type="Proteomes" id="UP000675881"/>
    </source>
</evidence>
<evidence type="ECO:0000313" key="3">
    <source>
        <dbReference type="EMBL" id="CAF2885288.1"/>
    </source>
</evidence>
<organism evidence="3 4">
    <name type="scientific">Lepeophtheirus salmonis</name>
    <name type="common">Salmon louse</name>
    <name type="synonym">Caligus salmonis</name>
    <dbReference type="NCBI Taxonomy" id="72036"/>
    <lineage>
        <taxon>Eukaryota</taxon>
        <taxon>Metazoa</taxon>
        <taxon>Ecdysozoa</taxon>
        <taxon>Arthropoda</taxon>
        <taxon>Crustacea</taxon>
        <taxon>Multicrustacea</taxon>
        <taxon>Hexanauplia</taxon>
        <taxon>Copepoda</taxon>
        <taxon>Siphonostomatoida</taxon>
        <taxon>Caligidae</taxon>
        <taxon>Lepeophtheirus</taxon>
    </lineage>
</organism>
<accession>A0A7R8CPD4</accession>
<name>A0A7R8CPD4_LEPSM</name>
<dbReference type="EMBL" id="HG994582">
    <property type="protein sequence ID" value="CAF2885288.1"/>
    <property type="molecule type" value="Genomic_DNA"/>
</dbReference>
<dbReference type="PANTHER" id="PTHR31545">
    <property type="entry name" value="SEEDY PROTEIN A/C FAMILY MEMBER"/>
    <property type="match status" value="1"/>
</dbReference>
<reference evidence="3" key="1">
    <citation type="submission" date="2021-02" db="EMBL/GenBank/DDBJ databases">
        <authorList>
            <person name="Bekaert M."/>
        </authorList>
    </citation>
    <scope>NUCLEOTIDE SEQUENCE</scope>
    <source>
        <strain evidence="3">IoA-00</strain>
    </source>
</reference>
<evidence type="ECO:0000256" key="1">
    <source>
        <dbReference type="ARBA" id="ARBA00010932"/>
    </source>
</evidence>
<dbReference type="InterPro" id="IPR020984">
    <property type="entry name" value="Speedy"/>
</dbReference>
<dbReference type="AlphaFoldDB" id="A0A7R8CPD4"/>
<dbReference type="PANTHER" id="PTHR31545:SF5">
    <property type="entry name" value="SPEEDY PROTEIN A"/>
    <property type="match status" value="1"/>
</dbReference>
<keyword evidence="4" id="KW-1185">Reference proteome</keyword>
<proteinExistence type="inferred from homology"/>